<accession>A0ABY5T1X4</accession>
<evidence type="ECO:0000313" key="2">
    <source>
        <dbReference type="EMBL" id="UVI40570.1"/>
    </source>
</evidence>
<gene>
    <name evidence="2" type="ORF">L1F33_06435</name>
</gene>
<protein>
    <recommendedName>
        <fullName evidence="4">Secreted protein</fullName>
    </recommendedName>
</protein>
<feature type="region of interest" description="Disordered" evidence="1">
    <location>
        <begin position="40"/>
        <end position="68"/>
    </location>
</feature>
<reference evidence="2" key="1">
    <citation type="submission" date="2022-02" db="EMBL/GenBank/DDBJ databases">
        <title>Qipengyuania spongiae sp. nov., isolated from marine sponge.</title>
        <authorList>
            <person name="Li Z."/>
            <person name="Zhang M."/>
        </authorList>
    </citation>
    <scope>NUCLEOTIDE SEQUENCE</scope>
    <source>
        <strain evidence="2">PHS-Z21</strain>
    </source>
</reference>
<sequence length="235" mass="24150">MRYRTLLAIALAIPGAAGTAQEVEGEDDSVYVDQAIQPSGSAPAASVYGRNPGTQSAPRGTSSEQAGGVVQIASTAEAEAPVAQLTEAEFSTLLSQLSGSEREVLLETVEGRDVCSNPPDIPAVRQLCANRLETRSREFAQGPRNRLSPEERLLGQALDGTNATTLDRAIQRLARNTGAADDADNQAVASVALGANTPPPEQAGEEPAGAGQLSAETQALIEAIVNQLGGPGGNP</sequence>
<keyword evidence="3" id="KW-1185">Reference proteome</keyword>
<name>A0ABY5T1X4_9SPHN</name>
<dbReference type="EMBL" id="CP092471">
    <property type="protein sequence ID" value="UVI40570.1"/>
    <property type="molecule type" value="Genomic_DNA"/>
</dbReference>
<feature type="compositionally biased region" description="Polar residues" evidence="1">
    <location>
        <begin position="52"/>
        <end position="65"/>
    </location>
</feature>
<proteinExistence type="predicted"/>
<dbReference type="Proteomes" id="UP001065265">
    <property type="component" value="Chromosome"/>
</dbReference>
<dbReference type="RefSeq" id="WP_265560988.1">
    <property type="nucleotide sequence ID" value="NZ_CP092471.1"/>
</dbReference>
<feature type="region of interest" description="Disordered" evidence="1">
    <location>
        <begin position="193"/>
        <end position="215"/>
    </location>
</feature>
<organism evidence="2 3">
    <name type="scientific">Qipengyuania spongiae</name>
    <dbReference type="NCBI Taxonomy" id="2909673"/>
    <lineage>
        <taxon>Bacteria</taxon>
        <taxon>Pseudomonadati</taxon>
        <taxon>Pseudomonadota</taxon>
        <taxon>Alphaproteobacteria</taxon>
        <taxon>Sphingomonadales</taxon>
        <taxon>Erythrobacteraceae</taxon>
        <taxon>Qipengyuania</taxon>
    </lineage>
</organism>
<evidence type="ECO:0000313" key="3">
    <source>
        <dbReference type="Proteomes" id="UP001065265"/>
    </source>
</evidence>
<evidence type="ECO:0000256" key="1">
    <source>
        <dbReference type="SAM" id="MobiDB-lite"/>
    </source>
</evidence>
<evidence type="ECO:0008006" key="4">
    <source>
        <dbReference type="Google" id="ProtNLM"/>
    </source>
</evidence>